<reference evidence="1" key="1">
    <citation type="submission" date="2016-03" db="EMBL/GenBank/DDBJ databases">
        <authorList>
            <person name="Ploux O."/>
        </authorList>
    </citation>
    <scope>NUCLEOTIDE SEQUENCE</scope>
    <source>
        <strain evidence="1">UC10</strain>
    </source>
</reference>
<sequence>MRQISKGLELERIARGVEKEHRRLLARLAREARVRFDHECDIVRLQPLGERLPFGGRQHDAEMRHGHVMPVDRIMRRPAARRIDAVRDDLVAVEIEVDPVGGAASFGTAENRSVEMARGIEVIDGKGDVKGGEVGHAPSFAAPAPLMPARDLGFEEGRATGAVAFYRHPGLRRDDEMVGYIC</sequence>
<accession>A0A1Y5PWE4</accession>
<name>A0A1Y5PWE4_9SPHN</name>
<dbReference type="AlphaFoldDB" id="A0A1Y5PWE4"/>
<proteinExistence type="predicted"/>
<gene>
    <name evidence="1" type="ORF">SPPYR_3198</name>
</gene>
<organism evidence="1">
    <name type="scientific">uncultured Sphingopyxis sp</name>
    <dbReference type="NCBI Taxonomy" id="310581"/>
    <lineage>
        <taxon>Bacteria</taxon>
        <taxon>Pseudomonadati</taxon>
        <taxon>Pseudomonadota</taxon>
        <taxon>Alphaproteobacteria</taxon>
        <taxon>Sphingomonadales</taxon>
        <taxon>Sphingomonadaceae</taxon>
        <taxon>Sphingopyxis</taxon>
        <taxon>environmental samples</taxon>
    </lineage>
</organism>
<dbReference type="KEGG" id="sphu:SPPYR_3198"/>
<dbReference type="EMBL" id="LT598653">
    <property type="protein sequence ID" value="SBV34318.1"/>
    <property type="molecule type" value="Genomic_DNA"/>
</dbReference>
<protein>
    <submittedName>
        <fullName evidence="1">Uncharacterized protein</fullName>
    </submittedName>
</protein>
<evidence type="ECO:0000313" key="1">
    <source>
        <dbReference type="EMBL" id="SBV34318.1"/>
    </source>
</evidence>